<dbReference type="Gene3D" id="2.60.40.10">
    <property type="entry name" value="Immunoglobulins"/>
    <property type="match status" value="1"/>
</dbReference>
<proteinExistence type="predicted"/>
<sequence>MRLTALLLLASAPALAQPRPPRTPGDTLKSPVVGENGVVTFQLYAPKATEVSLRTEGPAPFANQKLVRNEQGVWSATDTVPADLYIYWYDVDGVPVADPRNNATRLNLSTVRSLLEVPGAASDFFAERDVPHGQVATVWYRSTVLGMPRRMQIYTPPGYATSGARYPVFYLLHGAGDDDRSWLMAGRANFILDNLIAAGKAKPMIVVMPNGSVSRAPGTRDPYPESFAQEIVPYVERNFRVLPGRDARAIAGLSMGGGHTLAIALPNLDRYAYVGVFSSGFLGPGGADSVAKAYQGAMSDPRINRLKLLWLATGKEDFILPTTKATLAAFDRNHVRYTYKESEGGHTWPNWRAYLYEFAPQLFR</sequence>
<name>W0RIK0_9BACT</name>
<reference evidence="2 3" key="1">
    <citation type="journal article" date="2014" name="Genome Announc.">
        <title>Genome Sequence and Methylome of Soil Bacterium Gemmatirosa kalamazoonensis KBS708T, a Member of the Rarely Cultivated Gemmatimonadetes Phylum.</title>
        <authorList>
            <person name="Debruyn J.M."/>
            <person name="Radosevich M."/>
            <person name="Wommack K.E."/>
            <person name="Polson S.W."/>
            <person name="Hauser L.J."/>
            <person name="Fawaz M.N."/>
            <person name="Korlach J."/>
            <person name="Tsai Y.C."/>
        </authorList>
    </citation>
    <scope>NUCLEOTIDE SEQUENCE [LARGE SCALE GENOMIC DNA]</scope>
    <source>
        <strain evidence="2 3">KBS708</strain>
    </source>
</reference>
<dbReference type="KEGG" id="gba:J421_1676"/>
<dbReference type="SUPFAM" id="SSF81296">
    <property type="entry name" value="E set domains"/>
    <property type="match status" value="1"/>
</dbReference>
<evidence type="ECO:0000313" key="2">
    <source>
        <dbReference type="EMBL" id="AHG89213.1"/>
    </source>
</evidence>
<protein>
    <submittedName>
        <fullName evidence="2">Esterase</fullName>
    </submittedName>
</protein>
<evidence type="ECO:0000256" key="1">
    <source>
        <dbReference type="SAM" id="SignalP"/>
    </source>
</evidence>
<dbReference type="InterPro" id="IPR013783">
    <property type="entry name" value="Ig-like_fold"/>
</dbReference>
<feature type="signal peptide" evidence="1">
    <location>
        <begin position="1"/>
        <end position="16"/>
    </location>
</feature>
<dbReference type="InParanoid" id="W0RIK0"/>
<keyword evidence="3" id="KW-1185">Reference proteome</keyword>
<dbReference type="STRING" id="861299.J421_1676"/>
<dbReference type="InterPro" id="IPR029058">
    <property type="entry name" value="AB_hydrolase_fold"/>
</dbReference>
<feature type="chain" id="PRO_5004795051" evidence="1">
    <location>
        <begin position="17"/>
        <end position="364"/>
    </location>
</feature>
<dbReference type="EMBL" id="CP007128">
    <property type="protein sequence ID" value="AHG89213.1"/>
    <property type="molecule type" value="Genomic_DNA"/>
</dbReference>
<dbReference type="eggNOG" id="COG2382">
    <property type="taxonomic scope" value="Bacteria"/>
</dbReference>
<dbReference type="PATRIC" id="fig|861299.3.peg.1701"/>
<dbReference type="SUPFAM" id="SSF53474">
    <property type="entry name" value="alpha/beta-Hydrolases"/>
    <property type="match status" value="1"/>
</dbReference>
<organism evidence="2 3">
    <name type="scientific">Gemmatirosa kalamazoonensis</name>
    <dbReference type="NCBI Taxonomy" id="861299"/>
    <lineage>
        <taxon>Bacteria</taxon>
        <taxon>Pseudomonadati</taxon>
        <taxon>Gemmatimonadota</taxon>
        <taxon>Gemmatimonadia</taxon>
        <taxon>Gemmatimonadales</taxon>
        <taxon>Gemmatimonadaceae</taxon>
        <taxon>Gemmatirosa</taxon>
    </lineage>
</organism>
<dbReference type="InterPro" id="IPR050583">
    <property type="entry name" value="Mycobacterial_A85_antigen"/>
</dbReference>
<dbReference type="PANTHER" id="PTHR48098">
    <property type="entry name" value="ENTEROCHELIN ESTERASE-RELATED"/>
    <property type="match status" value="1"/>
</dbReference>
<dbReference type="Pfam" id="PF00756">
    <property type="entry name" value="Esterase"/>
    <property type="match status" value="1"/>
</dbReference>
<keyword evidence="1" id="KW-0732">Signal</keyword>
<dbReference type="CDD" id="cd11294">
    <property type="entry name" value="E_set_Esterase_like_N"/>
    <property type="match status" value="1"/>
</dbReference>
<dbReference type="OrthoDB" id="9777383at2"/>
<accession>W0RIK0</accession>
<dbReference type="Gene3D" id="3.40.50.1820">
    <property type="entry name" value="alpha/beta hydrolase"/>
    <property type="match status" value="1"/>
</dbReference>
<dbReference type="Proteomes" id="UP000019151">
    <property type="component" value="Chromosome"/>
</dbReference>
<dbReference type="AlphaFoldDB" id="W0RIK0"/>
<dbReference type="RefSeq" id="WP_025410723.1">
    <property type="nucleotide sequence ID" value="NZ_CP007128.1"/>
</dbReference>
<dbReference type="InterPro" id="IPR014756">
    <property type="entry name" value="Ig_E-set"/>
</dbReference>
<dbReference type="PANTHER" id="PTHR48098:SF1">
    <property type="entry name" value="DIACYLGLYCEROL ACYLTRANSFERASE_MYCOLYLTRANSFERASE AG85A"/>
    <property type="match status" value="1"/>
</dbReference>
<dbReference type="InterPro" id="IPR000801">
    <property type="entry name" value="Esterase-like"/>
</dbReference>
<dbReference type="HOGENOM" id="CLU_037618_2_1_0"/>
<dbReference type="GO" id="GO:0016747">
    <property type="term" value="F:acyltransferase activity, transferring groups other than amino-acyl groups"/>
    <property type="evidence" value="ECO:0007669"/>
    <property type="project" value="TreeGrafter"/>
</dbReference>
<evidence type="ECO:0000313" key="3">
    <source>
        <dbReference type="Proteomes" id="UP000019151"/>
    </source>
</evidence>
<gene>
    <name evidence="2" type="ORF">J421_1676</name>
</gene>